<dbReference type="EMBL" id="KN042429">
    <property type="protein sequence ID" value="KFH62972.1"/>
    <property type="molecule type" value="Genomic_DNA"/>
</dbReference>
<evidence type="ECO:0000313" key="2">
    <source>
        <dbReference type="EMBL" id="KFH62972.1"/>
    </source>
</evidence>
<evidence type="ECO:0000313" key="3">
    <source>
        <dbReference type="Proteomes" id="UP000243308"/>
    </source>
</evidence>
<dbReference type="Proteomes" id="UP000243308">
    <property type="component" value="Unassembled WGS sequence"/>
</dbReference>
<feature type="compositionally biased region" description="Polar residues" evidence="1">
    <location>
        <begin position="35"/>
        <end position="53"/>
    </location>
</feature>
<accession>A0A086TLZ5</accession>
<protein>
    <submittedName>
        <fullName evidence="2">Uncharacterized protein</fullName>
    </submittedName>
</protein>
<sequence>MTHPTEPTTVPLQEQDQVQQQQQQQQQQKQEPCAHTSTTPSETVSSALPTNTDNTDDQVHSIKLIGHIKGVPRHH</sequence>
<dbReference type="OrthoDB" id="2447868at2759"/>
<feature type="compositionally biased region" description="Low complexity" evidence="1">
    <location>
        <begin position="13"/>
        <end position="30"/>
    </location>
</feature>
<reference evidence="2 3" key="1">
    <citation type="submission" date="2011-02" db="EMBL/GenBank/DDBJ databases">
        <title>The Genome Sequence of Mortierella verticillata NRRL 6337.</title>
        <authorList>
            <consortium name="The Broad Institute Genome Sequencing Platform"/>
            <person name="Russ C."/>
            <person name="Cuomo C."/>
            <person name="Burger G."/>
            <person name="Gray M.W."/>
            <person name="Holland P.W.H."/>
            <person name="King N."/>
            <person name="Lang F.B.F."/>
            <person name="Roger A.J."/>
            <person name="Ruiz-Trillo I."/>
            <person name="Young S.K."/>
            <person name="Zeng Q."/>
            <person name="Gargeya S."/>
            <person name="Alvarado L."/>
            <person name="Berlin A."/>
            <person name="Chapman S.B."/>
            <person name="Chen Z."/>
            <person name="Freedman E."/>
            <person name="Gellesch M."/>
            <person name="Goldberg J."/>
            <person name="Griggs A."/>
            <person name="Gujja S."/>
            <person name="Heilman E."/>
            <person name="Heiman D."/>
            <person name="Howarth C."/>
            <person name="Mehta T."/>
            <person name="Neiman D."/>
            <person name="Pearson M."/>
            <person name="Roberts A."/>
            <person name="Saif S."/>
            <person name="Shea T."/>
            <person name="Shenoy N."/>
            <person name="Sisk P."/>
            <person name="Stolte C."/>
            <person name="Sykes S."/>
            <person name="White J."/>
            <person name="Yandava C."/>
            <person name="Haas B."/>
            <person name="Nusbaum C."/>
            <person name="Birren B."/>
        </authorList>
    </citation>
    <scope>NUCLEOTIDE SEQUENCE [LARGE SCALE GENOMIC DNA]</scope>
    <source>
        <strain evidence="2 3">NRRL 6337</strain>
    </source>
</reference>
<proteinExistence type="predicted"/>
<feature type="region of interest" description="Disordered" evidence="1">
    <location>
        <begin position="1"/>
        <end position="58"/>
    </location>
</feature>
<feature type="compositionally biased region" description="Polar residues" evidence="1">
    <location>
        <begin position="1"/>
        <end position="12"/>
    </location>
</feature>
<keyword evidence="3" id="KW-1185">Reference proteome</keyword>
<evidence type="ECO:0000256" key="1">
    <source>
        <dbReference type="SAM" id="MobiDB-lite"/>
    </source>
</evidence>
<organism evidence="2 3">
    <name type="scientific">Podila verticillata NRRL 6337</name>
    <dbReference type="NCBI Taxonomy" id="1069443"/>
    <lineage>
        <taxon>Eukaryota</taxon>
        <taxon>Fungi</taxon>
        <taxon>Fungi incertae sedis</taxon>
        <taxon>Mucoromycota</taxon>
        <taxon>Mortierellomycotina</taxon>
        <taxon>Mortierellomycetes</taxon>
        <taxon>Mortierellales</taxon>
        <taxon>Mortierellaceae</taxon>
        <taxon>Podila</taxon>
    </lineage>
</organism>
<gene>
    <name evidence="2" type="ORF">MVEG_11010</name>
</gene>
<name>A0A086TLZ5_9FUNG</name>
<dbReference type="AlphaFoldDB" id="A0A086TLZ5"/>